<organism evidence="3 4">
    <name type="scientific">Tropilaelaps mercedesae</name>
    <dbReference type="NCBI Taxonomy" id="418985"/>
    <lineage>
        <taxon>Eukaryota</taxon>
        <taxon>Metazoa</taxon>
        <taxon>Ecdysozoa</taxon>
        <taxon>Arthropoda</taxon>
        <taxon>Chelicerata</taxon>
        <taxon>Arachnida</taxon>
        <taxon>Acari</taxon>
        <taxon>Parasitiformes</taxon>
        <taxon>Mesostigmata</taxon>
        <taxon>Gamasina</taxon>
        <taxon>Dermanyssoidea</taxon>
        <taxon>Laelapidae</taxon>
        <taxon>Tropilaelaps</taxon>
    </lineage>
</organism>
<evidence type="ECO:0000313" key="3">
    <source>
        <dbReference type="EMBL" id="OQR74524.1"/>
    </source>
</evidence>
<accession>A0A1V9XLY4</accession>
<gene>
    <name evidence="3" type="ORF">BIW11_09011</name>
</gene>
<evidence type="ECO:0000259" key="2">
    <source>
        <dbReference type="Pfam" id="PF00089"/>
    </source>
</evidence>
<dbReference type="InterPro" id="IPR001254">
    <property type="entry name" value="Trypsin_dom"/>
</dbReference>
<evidence type="ECO:0000313" key="4">
    <source>
        <dbReference type="Proteomes" id="UP000192247"/>
    </source>
</evidence>
<feature type="signal peptide" evidence="1">
    <location>
        <begin position="1"/>
        <end position="25"/>
    </location>
</feature>
<dbReference type="InParanoid" id="A0A1V9XLY4"/>
<dbReference type="InterPro" id="IPR043504">
    <property type="entry name" value="Peptidase_S1_PA_chymotrypsin"/>
</dbReference>
<dbReference type="EMBL" id="MNPL01007852">
    <property type="protein sequence ID" value="OQR74524.1"/>
    <property type="molecule type" value="Genomic_DNA"/>
</dbReference>
<keyword evidence="4" id="KW-1185">Reference proteome</keyword>
<dbReference type="GO" id="GO:0006508">
    <property type="term" value="P:proteolysis"/>
    <property type="evidence" value="ECO:0007669"/>
    <property type="project" value="InterPro"/>
</dbReference>
<feature type="domain" description="Peptidase S1" evidence="2">
    <location>
        <begin position="17"/>
        <end position="87"/>
    </location>
</feature>
<proteinExistence type="predicted"/>
<dbReference type="OrthoDB" id="546450at2759"/>
<protein>
    <submittedName>
        <fullName evidence="3">Serine proteinase stubble-like</fullName>
    </submittedName>
</protein>
<evidence type="ECO:0000256" key="1">
    <source>
        <dbReference type="SAM" id="SignalP"/>
    </source>
</evidence>
<sequence length="114" mass="12480">MRPSGYRQVIPSGALFQDLLILVLAQPTKFDSHTQPICIGYDEGSLVGEHVIVAGWGALEDASPLPSVLHFTGEIVRAGTSNWCNKSAYFGDKYEFCVYNGYRAVCKVINTVPI</sequence>
<feature type="chain" id="PRO_5012822595" evidence="1">
    <location>
        <begin position="26"/>
        <end position="114"/>
    </location>
</feature>
<name>A0A1V9XLY4_9ACAR</name>
<dbReference type="SUPFAM" id="SSF50494">
    <property type="entry name" value="Trypsin-like serine proteases"/>
    <property type="match status" value="1"/>
</dbReference>
<dbReference type="Gene3D" id="2.40.10.10">
    <property type="entry name" value="Trypsin-like serine proteases"/>
    <property type="match status" value="2"/>
</dbReference>
<dbReference type="Pfam" id="PF00089">
    <property type="entry name" value="Trypsin"/>
    <property type="match status" value="1"/>
</dbReference>
<reference evidence="3 4" key="1">
    <citation type="journal article" date="2017" name="Gigascience">
        <title>Draft genome of the honey bee ectoparasitic mite, Tropilaelaps mercedesae, is shaped by the parasitic life history.</title>
        <authorList>
            <person name="Dong X."/>
            <person name="Armstrong S.D."/>
            <person name="Xia D."/>
            <person name="Makepeace B.L."/>
            <person name="Darby A.C."/>
            <person name="Kadowaki T."/>
        </authorList>
    </citation>
    <scope>NUCLEOTIDE SEQUENCE [LARGE SCALE GENOMIC DNA]</scope>
    <source>
        <strain evidence="3">Wuxi-XJTLU</strain>
    </source>
</reference>
<comment type="caution">
    <text evidence="3">The sequence shown here is derived from an EMBL/GenBank/DDBJ whole genome shotgun (WGS) entry which is preliminary data.</text>
</comment>
<dbReference type="InterPro" id="IPR009003">
    <property type="entry name" value="Peptidase_S1_PA"/>
</dbReference>
<dbReference type="AlphaFoldDB" id="A0A1V9XLY4"/>
<keyword evidence="1" id="KW-0732">Signal</keyword>
<dbReference type="GO" id="GO:0004252">
    <property type="term" value="F:serine-type endopeptidase activity"/>
    <property type="evidence" value="ECO:0007669"/>
    <property type="project" value="InterPro"/>
</dbReference>
<dbReference type="Proteomes" id="UP000192247">
    <property type="component" value="Unassembled WGS sequence"/>
</dbReference>